<gene>
    <name evidence="2" type="ORF">GCM10020221_00170</name>
</gene>
<feature type="domain" description="HTH-type transcriptional regulator AlkX C-terminal Actinobacteria" evidence="1">
    <location>
        <begin position="2"/>
        <end position="46"/>
    </location>
</feature>
<reference evidence="3" key="1">
    <citation type="journal article" date="2019" name="Int. J. Syst. Evol. Microbiol.">
        <title>The Global Catalogue of Microorganisms (GCM) 10K type strain sequencing project: providing services to taxonomists for standard genome sequencing and annotation.</title>
        <authorList>
            <consortium name="The Broad Institute Genomics Platform"/>
            <consortium name="The Broad Institute Genome Sequencing Center for Infectious Disease"/>
            <person name="Wu L."/>
            <person name="Ma J."/>
        </authorList>
    </citation>
    <scope>NUCLEOTIDE SEQUENCE [LARGE SCALE GENOMIC DNA]</scope>
    <source>
        <strain evidence="3">JCM 4087</strain>
    </source>
</reference>
<proteinExistence type="predicted"/>
<comment type="caution">
    <text evidence="2">The sequence shown here is derived from an EMBL/GenBank/DDBJ whole genome shotgun (WGS) entry which is preliminary data.</text>
</comment>
<accession>A0ABP6ISI4</accession>
<dbReference type="EMBL" id="BAAAXZ010000001">
    <property type="protein sequence ID" value="GAA2908019.1"/>
    <property type="molecule type" value="Genomic_DNA"/>
</dbReference>
<evidence type="ECO:0000313" key="3">
    <source>
        <dbReference type="Proteomes" id="UP001501102"/>
    </source>
</evidence>
<evidence type="ECO:0000313" key="2">
    <source>
        <dbReference type="EMBL" id="GAA2908019.1"/>
    </source>
</evidence>
<dbReference type="Proteomes" id="UP001501102">
    <property type="component" value="Unassembled WGS sequence"/>
</dbReference>
<sequence>MEEAWQQVDPERRRLLADTVVRMTISHIVAPSRNPAAAAEDIAAVAVCIAGVGGGF</sequence>
<name>A0ABP6ISI4_STRTU</name>
<dbReference type="Pfam" id="PF18556">
    <property type="entry name" value="TetR_C_35"/>
    <property type="match status" value="1"/>
</dbReference>
<protein>
    <recommendedName>
        <fullName evidence="1">HTH-type transcriptional regulator AlkX C-terminal Actinobacteria domain-containing protein</fullName>
    </recommendedName>
</protein>
<dbReference type="InterPro" id="IPR040611">
    <property type="entry name" value="AlkX_C"/>
</dbReference>
<organism evidence="2 3">
    <name type="scientific">Streptomyces thioluteus</name>
    <dbReference type="NCBI Taxonomy" id="66431"/>
    <lineage>
        <taxon>Bacteria</taxon>
        <taxon>Bacillati</taxon>
        <taxon>Actinomycetota</taxon>
        <taxon>Actinomycetes</taxon>
        <taxon>Kitasatosporales</taxon>
        <taxon>Streptomycetaceae</taxon>
        <taxon>Streptomyces</taxon>
    </lineage>
</organism>
<keyword evidence="3" id="KW-1185">Reference proteome</keyword>
<evidence type="ECO:0000259" key="1">
    <source>
        <dbReference type="Pfam" id="PF18556"/>
    </source>
</evidence>